<dbReference type="SUPFAM" id="SSF56954">
    <property type="entry name" value="Outer membrane efflux proteins (OEP)"/>
    <property type="match status" value="1"/>
</dbReference>
<dbReference type="InterPro" id="IPR051906">
    <property type="entry name" value="TolC-like"/>
</dbReference>
<dbReference type="PANTHER" id="PTHR30026">
    <property type="entry name" value="OUTER MEMBRANE PROTEIN TOLC"/>
    <property type="match status" value="1"/>
</dbReference>
<evidence type="ECO:0000256" key="2">
    <source>
        <dbReference type="ARBA" id="ARBA00007613"/>
    </source>
</evidence>
<dbReference type="Pfam" id="PF02321">
    <property type="entry name" value="OEP"/>
    <property type="match status" value="2"/>
</dbReference>
<dbReference type="Proteomes" id="UP001255185">
    <property type="component" value="Unassembled WGS sequence"/>
</dbReference>
<sequence>MKKINYIAVLTLLFSGLSLQAQEKKWTLRECVEHAYQNNITIQQTELDAQLATIDKKDAFGNFLPSVNASASHNWNIGLNFNPITNLAETQTFQNTGVGLNVGVDIYRGLQNQNRLSRSRLAIIASQYQLSKIKDDVSLNVANAFLQILFNKENLKVQKEQLLNNQKQQERSQELVNAGSVPRGDLFDMKATVATSQQAVVTAENTLLISKLSLAQLLQLEDFQNFDIADDSYEVTESQTMLQTPSSIYEKAKEQRVELKIARTNLEIAEKDIKIARGGFQPSLQGYYSFSARATDGDRVVTDAFGNLTLRGPAPIFDQFSDSKGHSFGFQLNIPILNGFSVRNNVERSKVALERSKINFKQQELDLERNVFTAFTDAKGALNAYEASVIALDARTEAYNYAKERFAVGLMNAFDLNQSQTLFANAQSDVLRTKYDYIFRVKVVEFYFGIPIMEQ</sequence>
<evidence type="ECO:0000256" key="5">
    <source>
        <dbReference type="ARBA" id="ARBA00022692"/>
    </source>
</evidence>
<comment type="similarity">
    <text evidence="2">Belongs to the outer membrane factor (OMF) (TC 1.B.17) family.</text>
</comment>
<keyword evidence="5" id="KW-0812">Transmembrane</keyword>
<accession>A0ABU1TKY5</accession>
<dbReference type="Gene3D" id="1.20.1600.10">
    <property type="entry name" value="Outer membrane efflux proteins (OEP)"/>
    <property type="match status" value="1"/>
</dbReference>
<keyword evidence="10" id="KW-1185">Reference proteome</keyword>
<keyword evidence="8" id="KW-0732">Signal</keyword>
<keyword evidence="6" id="KW-0472">Membrane</keyword>
<evidence type="ECO:0000256" key="6">
    <source>
        <dbReference type="ARBA" id="ARBA00023136"/>
    </source>
</evidence>
<evidence type="ECO:0000256" key="8">
    <source>
        <dbReference type="SAM" id="SignalP"/>
    </source>
</evidence>
<gene>
    <name evidence="9" type="ORF">J2X31_000470</name>
</gene>
<organism evidence="9 10">
    <name type="scientific">Flavobacterium arsenatis</name>
    <dbReference type="NCBI Taxonomy" id="1484332"/>
    <lineage>
        <taxon>Bacteria</taxon>
        <taxon>Pseudomonadati</taxon>
        <taxon>Bacteroidota</taxon>
        <taxon>Flavobacteriia</taxon>
        <taxon>Flavobacteriales</taxon>
        <taxon>Flavobacteriaceae</taxon>
        <taxon>Flavobacterium</taxon>
    </lineage>
</organism>
<feature type="signal peptide" evidence="8">
    <location>
        <begin position="1"/>
        <end position="21"/>
    </location>
</feature>
<keyword evidence="4" id="KW-1134">Transmembrane beta strand</keyword>
<comment type="caution">
    <text evidence="9">The sequence shown here is derived from an EMBL/GenBank/DDBJ whole genome shotgun (WGS) entry which is preliminary data.</text>
</comment>
<comment type="subcellular location">
    <subcellularLocation>
        <location evidence="1">Cell outer membrane</location>
    </subcellularLocation>
</comment>
<dbReference type="RefSeq" id="WP_310024082.1">
    <property type="nucleotide sequence ID" value="NZ_JAVDVI010000001.1"/>
</dbReference>
<evidence type="ECO:0000313" key="9">
    <source>
        <dbReference type="EMBL" id="MDR6966477.1"/>
    </source>
</evidence>
<protein>
    <submittedName>
        <fullName evidence="9">Outer membrane protein</fullName>
    </submittedName>
</protein>
<name>A0ABU1TKY5_9FLAO</name>
<dbReference type="InterPro" id="IPR003423">
    <property type="entry name" value="OMP_efflux"/>
</dbReference>
<evidence type="ECO:0000256" key="3">
    <source>
        <dbReference type="ARBA" id="ARBA00022448"/>
    </source>
</evidence>
<dbReference type="EMBL" id="JAVDVI010000001">
    <property type="protein sequence ID" value="MDR6966477.1"/>
    <property type="molecule type" value="Genomic_DNA"/>
</dbReference>
<evidence type="ECO:0000256" key="7">
    <source>
        <dbReference type="ARBA" id="ARBA00023237"/>
    </source>
</evidence>
<evidence type="ECO:0000256" key="4">
    <source>
        <dbReference type="ARBA" id="ARBA00022452"/>
    </source>
</evidence>
<evidence type="ECO:0000256" key="1">
    <source>
        <dbReference type="ARBA" id="ARBA00004442"/>
    </source>
</evidence>
<reference evidence="9 10" key="1">
    <citation type="submission" date="2023-07" db="EMBL/GenBank/DDBJ databases">
        <title>Sorghum-associated microbial communities from plants grown in Nebraska, USA.</title>
        <authorList>
            <person name="Schachtman D."/>
        </authorList>
    </citation>
    <scope>NUCLEOTIDE SEQUENCE [LARGE SCALE GENOMIC DNA]</scope>
    <source>
        <strain evidence="9 10">3773</strain>
    </source>
</reference>
<dbReference type="PANTHER" id="PTHR30026:SF20">
    <property type="entry name" value="OUTER MEMBRANE PROTEIN TOLC"/>
    <property type="match status" value="1"/>
</dbReference>
<keyword evidence="7" id="KW-0998">Cell outer membrane</keyword>
<evidence type="ECO:0000313" key="10">
    <source>
        <dbReference type="Proteomes" id="UP001255185"/>
    </source>
</evidence>
<feature type="chain" id="PRO_5047139834" evidence="8">
    <location>
        <begin position="22"/>
        <end position="455"/>
    </location>
</feature>
<proteinExistence type="inferred from homology"/>
<keyword evidence="3" id="KW-0813">Transport</keyword>